<keyword evidence="3" id="KW-1185">Reference proteome</keyword>
<name>A0A7I8KWL4_SPIIN</name>
<dbReference type="EMBL" id="LR746272">
    <property type="protein sequence ID" value="CAA7402031.1"/>
    <property type="molecule type" value="Genomic_DNA"/>
</dbReference>
<evidence type="ECO:0000313" key="2">
    <source>
        <dbReference type="EMBL" id="CAA7402031.1"/>
    </source>
</evidence>
<dbReference type="InterPro" id="IPR014752">
    <property type="entry name" value="Arrestin-like_C"/>
</dbReference>
<dbReference type="PANTHER" id="PTHR12233">
    <property type="entry name" value="VACUOLAR PROTEIN SORTING 26 RELATED"/>
    <property type="match status" value="1"/>
</dbReference>
<dbReference type="InterPro" id="IPR028934">
    <property type="entry name" value="Vps26-related"/>
</dbReference>
<gene>
    <name evidence="2" type="ORF">SI8410_09012709</name>
</gene>
<dbReference type="Pfam" id="PF03643">
    <property type="entry name" value="Vps26"/>
    <property type="match status" value="1"/>
</dbReference>
<reference evidence="2" key="1">
    <citation type="submission" date="2020-02" db="EMBL/GenBank/DDBJ databases">
        <authorList>
            <person name="Scholz U."/>
            <person name="Mascher M."/>
            <person name="Fiebig A."/>
        </authorList>
    </citation>
    <scope>NUCLEOTIDE SEQUENCE</scope>
</reference>
<organism evidence="2 3">
    <name type="scientific">Spirodela intermedia</name>
    <name type="common">Intermediate duckweed</name>
    <dbReference type="NCBI Taxonomy" id="51605"/>
    <lineage>
        <taxon>Eukaryota</taxon>
        <taxon>Viridiplantae</taxon>
        <taxon>Streptophyta</taxon>
        <taxon>Embryophyta</taxon>
        <taxon>Tracheophyta</taxon>
        <taxon>Spermatophyta</taxon>
        <taxon>Magnoliopsida</taxon>
        <taxon>Liliopsida</taxon>
        <taxon>Araceae</taxon>
        <taxon>Lemnoideae</taxon>
        <taxon>Spirodela</taxon>
    </lineage>
</organism>
<accession>A0A7I8KWL4</accession>
<evidence type="ECO:0000256" key="1">
    <source>
        <dbReference type="ARBA" id="ARBA00009100"/>
    </source>
</evidence>
<dbReference type="AlphaFoldDB" id="A0A7I8KWL4"/>
<comment type="similarity">
    <text evidence="1">Belongs to the VPS26 family.</text>
</comment>
<dbReference type="GO" id="GO:0006886">
    <property type="term" value="P:intracellular protein transport"/>
    <property type="evidence" value="ECO:0007669"/>
    <property type="project" value="InterPro"/>
</dbReference>
<dbReference type="OrthoDB" id="10263384at2759"/>
<evidence type="ECO:0000313" key="3">
    <source>
        <dbReference type="Proteomes" id="UP000663760"/>
    </source>
</evidence>
<sequence length="302" mass="32954">MPAIELKLSRSNRIYRPSEAVEGKIVTTSSAPLSHQDIRVSISGSVRGGLAGVVDSLYSVVKPIYLVKNSVVVSSSGKLAPGTNEIPFSITLRKDDAKDIQRFYDTFHGGNITIQYLITADISRGYLHKSLSATKEFIVQRDKGSVLDLPVAADIVSFYVTEDTQKHQLIPELTTGRFRVTGKIPTSCSISDPLIGELIVESSAVPISSIDIQLLRVESILAGERIVTDTSAIADGDVCRSLVLPIYVILPRLLVCPSLVAGPFSVEFQVSIVITFQSELSKLYPKSDLRTPRPWTLPLRIC</sequence>
<dbReference type="FunFam" id="2.60.40.640:FF:000023">
    <property type="entry name" value="Vacuolar protein sorting-associated protein 26"/>
    <property type="match status" value="1"/>
</dbReference>
<dbReference type="Gene3D" id="2.60.40.640">
    <property type="match status" value="2"/>
</dbReference>
<dbReference type="Proteomes" id="UP000663760">
    <property type="component" value="Chromosome 9"/>
</dbReference>
<protein>
    <submittedName>
        <fullName evidence="2">Uncharacterized protein</fullName>
    </submittedName>
</protein>
<proteinExistence type="inferred from homology"/>